<evidence type="ECO:0000313" key="1">
    <source>
        <dbReference type="EMBL" id="GFY64660.1"/>
    </source>
</evidence>
<comment type="caution">
    <text evidence="1">The sequence shown here is derived from an EMBL/GenBank/DDBJ whole genome shotgun (WGS) entry which is preliminary data.</text>
</comment>
<reference evidence="1" key="1">
    <citation type="submission" date="2020-08" db="EMBL/GenBank/DDBJ databases">
        <title>Multicomponent nature underlies the extraordinary mechanical properties of spider dragline silk.</title>
        <authorList>
            <person name="Kono N."/>
            <person name="Nakamura H."/>
            <person name="Mori M."/>
            <person name="Yoshida Y."/>
            <person name="Ohtoshi R."/>
            <person name="Malay A.D."/>
            <person name="Moran D.A.P."/>
            <person name="Tomita M."/>
            <person name="Numata K."/>
            <person name="Arakawa K."/>
        </authorList>
    </citation>
    <scope>NUCLEOTIDE SEQUENCE</scope>
</reference>
<organism evidence="1 2">
    <name type="scientific">Trichonephila inaurata madagascariensis</name>
    <dbReference type="NCBI Taxonomy" id="2747483"/>
    <lineage>
        <taxon>Eukaryota</taxon>
        <taxon>Metazoa</taxon>
        <taxon>Ecdysozoa</taxon>
        <taxon>Arthropoda</taxon>
        <taxon>Chelicerata</taxon>
        <taxon>Arachnida</taxon>
        <taxon>Araneae</taxon>
        <taxon>Araneomorphae</taxon>
        <taxon>Entelegynae</taxon>
        <taxon>Araneoidea</taxon>
        <taxon>Nephilidae</taxon>
        <taxon>Trichonephila</taxon>
        <taxon>Trichonephila inaurata</taxon>
    </lineage>
</organism>
<protein>
    <submittedName>
        <fullName evidence="1">Uncharacterized protein</fullName>
    </submittedName>
</protein>
<dbReference type="EMBL" id="BMAV01015346">
    <property type="protein sequence ID" value="GFY64660.1"/>
    <property type="molecule type" value="Genomic_DNA"/>
</dbReference>
<dbReference type="AlphaFoldDB" id="A0A8X6Y254"/>
<evidence type="ECO:0000313" key="2">
    <source>
        <dbReference type="Proteomes" id="UP000886998"/>
    </source>
</evidence>
<accession>A0A8X6Y254</accession>
<gene>
    <name evidence="1" type="ORF">TNIN_239171</name>
</gene>
<name>A0A8X6Y254_9ARAC</name>
<sequence length="86" mass="10121">MDDHRFAWRLLKERQISPAQDIAKDFHSSSKRVKEAAEIKAFQAGCVFLSFHSFTTRQFTDKRGTTSRSNRDQNLESLPRDFFRLI</sequence>
<dbReference type="Proteomes" id="UP000886998">
    <property type="component" value="Unassembled WGS sequence"/>
</dbReference>
<proteinExistence type="predicted"/>
<keyword evidence="2" id="KW-1185">Reference proteome</keyword>